<dbReference type="WBParaSite" id="nRc.2.0.1.t13666-RA">
    <property type="protein sequence ID" value="nRc.2.0.1.t13666-RA"/>
    <property type="gene ID" value="nRc.2.0.1.g13666"/>
</dbReference>
<evidence type="ECO:0000313" key="2">
    <source>
        <dbReference type="Proteomes" id="UP000887565"/>
    </source>
</evidence>
<evidence type="ECO:0000256" key="1">
    <source>
        <dbReference type="SAM" id="MobiDB-lite"/>
    </source>
</evidence>
<dbReference type="AlphaFoldDB" id="A0A915IHL5"/>
<proteinExistence type="predicted"/>
<feature type="region of interest" description="Disordered" evidence="1">
    <location>
        <begin position="1"/>
        <end position="35"/>
    </location>
</feature>
<keyword evidence="2" id="KW-1185">Reference proteome</keyword>
<protein>
    <submittedName>
        <fullName evidence="3">Uncharacterized protein</fullName>
    </submittedName>
</protein>
<evidence type="ECO:0000313" key="3">
    <source>
        <dbReference type="WBParaSite" id="nRc.2.0.1.t13666-RA"/>
    </source>
</evidence>
<organism evidence="2 3">
    <name type="scientific">Romanomermis culicivorax</name>
    <name type="common">Nematode worm</name>
    <dbReference type="NCBI Taxonomy" id="13658"/>
    <lineage>
        <taxon>Eukaryota</taxon>
        <taxon>Metazoa</taxon>
        <taxon>Ecdysozoa</taxon>
        <taxon>Nematoda</taxon>
        <taxon>Enoplea</taxon>
        <taxon>Dorylaimia</taxon>
        <taxon>Mermithida</taxon>
        <taxon>Mermithoidea</taxon>
        <taxon>Mermithidae</taxon>
        <taxon>Romanomermis</taxon>
    </lineage>
</organism>
<reference evidence="3" key="1">
    <citation type="submission" date="2022-11" db="UniProtKB">
        <authorList>
            <consortium name="WormBaseParasite"/>
        </authorList>
    </citation>
    <scope>IDENTIFICATION</scope>
</reference>
<sequence>MKKHGGTQNKSQGKNNGLKDDNKQKNVQNLKNGRVHFPVKRKNTCRFGKVDSRAWVQQNKAKPMERKLKKFFAVKLDWDLETKFLFLVFYSN</sequence>
<dbReference type="Proteomes" id="UP000887565">
    <property type="component" value="Unplaced"/>
</dbReference>
<accession>A0A915IHL5</accession>
<feature type="compositionally biased region" description="Polar residues" evidence="1">
    <location>
        <begin position="1"/>
        <end position="15"/>
    </location>
</feature>
<name>A0A915IHL5_ROMCU</name>